<evidence type="ECO:0000313" key="2">
    <source>
        <dbReference type="Proteomes" id="UP000179807"/>
    </source>
</evidence>
<dbReference type="GeneID" id="94832625"/>
<name>A0A1J4KUK5_9EUKA</name>
<keyword evidence="2" id="KW-1185">Reference proteome</keyword>
<gene>
    <name evidence="1" type="ORF">TRFO_14622</name>
</gene>
<accession>A0A1J4KUK5</accession>
<sequence>MIHYSCLLSDMTVYNMKKFDMYTKSGVGCAFKNSLMKNQRRIYTRRIDQVDLNNQTTQILQECGTDNHVQALFYSNLAQAVNSTPKSQLVPLKCHIKDKSRESWAIAFQIVIEFLESQKMKLTFDTMNFEDKKPLKYKSNIASRLHLSSRYSLIGELIRSTASYRKLPLKQRLLAQSGEETRAPIHKRSLRK</sequence>
<reference evidence="1" key="1">
    <citation type="submission" date="2016-10" db="EMBL/GenBank/DDBJ databases">
        <authorList>
            <person name="Benchimol M."/>
            <person name="Almeida L.G."/>
            <person name="Vasconcelos A.T."/>
            <person name="Perreira-Neves A."/>
            <person name="Rosa I.A."/>
            <person name="Tasca T."/>
            <person name="Bogo M.R."/>
            <person name="de Souza W."/>
        </authorList>
    </citation>
    <scope>NUCLEOTIDE SEQUENCE [LARGE SCALE GENOMIC DNA]</scope>
    <source>
        <strain evidence="1">K</strain>
    </source>
</reference>
<dbReference type="Proteomes" id="UP000179807">
    <property type="component" value="Unassembled WGS sequence"/>
</dbReference>
<dbReference type="RefSeq" id="XP_068368097.1">
    <property type="nucleotide sequence ID" value="XM_068497921.1"/>
</dbReference>
<comment type="caution">
    <text evidence="1">The sequence shown here is derived from an EMBL/GenBank/DDBJ whole genome shotgun (WGS) entry which is preliminary data.</text>
</comment>
<dbReference type="VEuPathDB" id="TrichDB:TRFO_14622"/>
<proteinExistence type="predicted"/>
<protein>
    <submittedName>
        <fullName evidence="1">Uncharacterized protein</fullName>
    </submittedName>
</protein>
<organism evidence="1 2">
    <name type="scientific">Tritrichomonas foetus</name>
    <dbReference type="NCBI Taxonomy" id="1144522"/>
    <lineage>
        <taxon>Eukaryota</taxon>
        <taxon>Metamonada</taxon>
        <taxon>Parabasalia</taxon>
        <taxon>Tritrichomonadida</taxon>
        <taxon>Tritrichomonadidae</taxon>
        <taxon>Tritrichomonas</taxon>
    </lineage>
</organism>
<evidence type="ECO:0000313" key="1">
    <source>
        <dbReference type="EMBL" id="OHT14961.1"/>
    </source>
</evidence>
<dbReference type="AlphaFoldDB" id="A0A1J4KUK5"/>
<dbReference type="EMBL" id="MLAK01000292">
    <property type="protein sequence ID" value="OHT14961.1"/>
    <property type="molecule type" value="Genomic_DNA"/>
</dbReference>